<dbReference type="HOGENOM" id="CLU_642935_0_0_1"/>
<feature type="compositionally biased region" description="Basic residues" evidence="1">
    <location>
        <begin position="219"/>
        <end position="229"/>
    </location>
</feature>
<protein>
    <submittedName>
        <fullName evidence="3">GL13186</fullName>
    </submittedName>
</protein>
<feature type="region of interest" description="Disordered" evidence="1">
    <location>
        <begin position="109"/>
        <end position="152"/>
    </location>
</feature>
<dbReference type="InterPro" id="IPR006579">
    <property type="entry name" value="Pre_C2HC_dom"/>
</dbReference>
<feature type="compositionally biased region" description="Low complexity" evidence="1">
    <location>
        <begin position="43"/>
        <end position="56"/>
    </location>
</feature>
<organism evidence="4">
    <name type="scientific">Drosophila persimilis</name>
    <name type="common">Fruit fly</name>
    <dbReference type="NCBI Taxonomy" id="7234"/>
    <lineage>
        <taxon>Eukaryota</taxon>
        <taxon>Metazoa</taxon>
        <taxon>Ecdysozoa</taxon>
        <taxon>Arthropoda</taxon>
        <taxon>Hexapoda</taxon>
        <taxon>Insecta</taxon>
        <taxon>Pterygota</taxon>
        <taxon>Neoptera</taxon>
        <taxon>Endopterygota</taxon>
        <taxon>Diptera</taxon>
        <taxon>Brachycera</taxon>
        <taxon>Muscomorpha</taxon>
        <taxon>Ephydroidea</taxon>
        <taxon>Drosophilidae</taxon>
        <taxon>Drosophila</taxon>
        <taxon>Sophophora</taxon>
    </lineage>
</organism>
<gene>
    <name evidence="3" type="primary">Dper\GL13186</name>
    <name evidence="3" type="ORF">Dper_GL13186</name>
</gene>
<evidence type="ECO:0000259" key="2">
    <source>
        <dbReference type="Pfam" id="PF07530"/>
    </source>
</evidence>
<reference evidence="3 4" key="1">
    <citation type="journal article" date="2007" name="Nature">
        <title>Evolution of genes and genomes on the Drosophila phylogeny.</title>
        <authorList>
            <consortium name="Drosophila 12 Genomes Consortium"/>
            <person name="Clark A.G."/>
            <person name="Eisen M.B."/>
            <person name="Smith D.R."/>
            <person name="Bergman C.M."/>
            <person name="Oliver B."/>
            <person name="Markow T.A."/>
            <person name="Kaufman T.C."/>
            <person name="Kellis M."/>
            <person name="Gelbart W."/>
            <person name="Iyer V.N."/>
            <person name="Pollard D.A."/>
            <person name="Sackton T.B."/>
            <person name="Larracuente A.M."/>
            <person name="Singh N.D."/>
            <person name="Abad J.P."/>
            <person name="Abt D.N."/>
            <person name="Adryan B."/>
            <person name="Aguade M."/>
            <person name="Akashi H."/>
            <person name="Anderson W.W."/>
            <person name="Aquadro C.F."/>
            <person name="Ardell D.H."/>
            <person name="Arguello R."/>
            <person name="Artieri C.G."/>
            <person name="Barbash D.A."/>
            <person name="Barker D."/>
            <person name="Barsanti P."/>
            <person name="Batterham P."/>
            <person name="Batzoglou S."/>
            <person name="Begun D."/>
            <person name="Bhutkar A."/>
            <person name="Blanco E."/>
            <person name="Bosak S.A."/>
            <person name="Bradley R.K."/>
            <person name="Brand A.D."/>
            <person name="Brent M.R."/>
            <person name="Brooks A.N."/>
            <person name="Brown R.H."/>
            <person name="Butlin R.K."/>
            <person name="Caggese C."/>
            <person name="Calvi B.R."/>
            <person name="Bernardo de Carvalho A."/>
            <person name="Caspi A."/>
            <person name="Castrezana S."/>
            <person name="Celniker S.E."/>
            <person name="Chang J.L."/>
            <person name="Chapple C."/>
            <person name="Chatterji S."/>
            <person name="Chinwalla A."/>
            <person name="Civetta A."/>
            <person name="Clifton S.W."/>
            <person name="Comeron J.M."/>
            <person name="Costello J.C."/>
            <person name="Coyne J.A."/>
            <person name="Daub J."/>
            <person name="David R.G."/>
            <person name="Delcher A.L."/>
            <person name="Delehaunty K."/>
            <person name="Do C.B."/>
            <person name="Ebling H."/>
            <person name="Edwards K."/>
            <person name="Eickbush T."/>
            <person name="Evans J.D."/>
            <person name="Filipski A."/>
            <person name="Findeiss S."/>
            <person name="Freyhult E."/>
            <person name="Fulton L."/>
            <person name="Fulton R."/>
            <person name="Garcia A.C."/>
            <person name="Gardiner A."/>
            <person name="Garfield D.A."/>
            <person name="Garvin B.E."/>
            <person name="Gibson G."/>
            <person name="Gilbert D."/>
            <person name="Gnerre S."/>
            <person name="Godfrey J."/>
            <person name="Good R."/>
            <person name="Gotea V."/>
            <person name="Gravely B."/>
            <person name="Greenberg A.J."/>
            <person name="Griffiths-Jones S."/>
            <person name="Gross S."/>
            <person name="Guigo R."/>
            <person name="Gustafson E.A."/>
            <person name="Haerty W."/>
            <person name="Hahn M.W."/>
            <person name="Halligan D.L."/>
            <person name="Halpern A.L."/>
            <person name="Halter G.M."/>
            <person name="Han M.V."/>
            <person name="Heger A."/>
            <person name="Hillier L."/>
            <person name="Hinrichs A.S."/>
            <person name="Holmes I."/>
            <person name="Hoskins R.A."/>
            <person name="Hubisz M.J."/>
            <person name="Hultmark D."/>
            <person name="Huntley M.A."/>
            <person name="Jaffe D.B."/>
            <person name="Jagadeeshan S."/>
            <person name="Jeck W.R."/>
            <person name="Johnson J."/>
            <person name="Jones C.D."/>
            <person name="Jordan W.C."/>
            <person name="Karpen G.H."/>
            <person name="Kataoka E."/>
            <person name="Keightley P.D."/>
            <person name="Kheradpour P."/>
            <person name="Kirkness E.F."/>
            <person name="Koerich L.B."/>
            <person name="Kristiansen K."/>
            <person name="Kudrna D."/>
            <person name="Kulathinal R.J."/>
            <person name="Kumar S."/>
            <person name="Kwok R."/>
            <person name="Lander E."/>
            <person name="Langley C.H."/>
            <person name="Lapoint R."/>
            <person name="Lazzaro B.P."/>
            <person name="Lee S.J."/>
            <person name="Levesque L."/>
            <person name="Li R."/>
            <person name="Lin C.F."/>
            <person name="Lin M.F."/>
            <person name="Lindblad-Toh K."/>
            <person name="Llopart A."/>
            <person name="Long M."/>
            <person name="Low L."/>
            <person name="Lozovsky E."/>
            <person name="Lu J."/>
            <person name="Luo M."/>
            <person name="Machado C.A."/>
            <person name="Makalowski W."/>
            <person name="Marzo M."/>
            <person name="Matsuda M."/>
            <person name="Matzkin L."/>
            <person name="McAllister B."/>
            <person name="McBride C.S."/>
            <person name="McKernan B."/>
            <person name="McKernan K."/>
            <person name="Mendez-Lago M."/>
            <person name="Minx P."/>
            <person name="Mollenhauer M.U."/>
            <person name="Montooth K."/>
            <person name="Mount S.M."/>
            <person name="Mu X."/>
            <person name="Myers E."/>
            <person name="Negre B."/>
            <person name="Newfeld S."/>
            <person name="Nielsen R."/>
            <person name="Noor M.A."/>
            <person name="O'Grady P."/>
            <person name="Pachter L."/>
            <person name="Papaceit M."/>
            <person name="Parisi M.J."/>
            <person name="Parisi M."/>
            <person name="Parts L."/>
            <person name="Pedersen J.S."/>
            <person name="Pesole G."/>
            <person name="Phillippy A.M."/>
            <person name="Ponting C.P."/>
            <person name="Pop M."/>
            <person name="Porcelli D."/>
            <person name="Powell J.R."/>
            <person name="Prohaska S."/>
            <person name="Pruitt K."/>
            <person name="Puig M."/>
            <person name="Quesneville H."/>
            <person name="Ram K.R."/>
            <person name="Rand D."/>
            <person name="Rasmussen M.D."/>
            <person name="Reed L.K."/>
            <person name="Reenan R."/>
            <person name="Reily A."/>
            <person name="Remington K.A."/>
            <person name="Rieger T.T."/>
            <person name="Ritchie M.G."/>
            <person name="Robin C."/>
            <person name="Rogers Y.H."/>
            <person name="Rohde C."/>
            <person name="Rozas J."/>
            <person name="Rubenfield M.J."/>
            <person name="Ruiz A."/>
            <person name="Russo S."/>
            <person name="Salzberg S.L."/>
            <person name="Sanchez-Gracia A."/>
            <person name="Saranga D.J."/>
            <person name="Sato H."/>
            <person name="Schaeffer S.W."/>
            <person name="Schatz M.C."/>
            <person name="Schlenke T."/>
            <person name="Schwartz R."/>
            <person name="Segarra C."/>
            <person name="Singh R.S."/>
            <person name="Sirot L."/>
            <person name="Sirota M."/>
            <person name="Sisneros N.B."/>
            <person name="Smith C.D."/>
            <person name="Smith T.F."/>
            <person name="Spieth J."/>
            <person name="Stage D.E."/>
            <person name="Stark A."/>
            <person name="Stephan W."/>
            <person name="Strausberg R.L."/>
            <person name="Strempel S."/>
            <person name="Sturgill D."/>
            <person name="Sutton G."/>
            <person name="Sutton G.G."/>
            <person name="Tao W."/>
            <person name="Teichmann S."/>
            <person name="Tobari Y.N."/>
            <person name="Tomimura Y."/>
            <person name="Tsolas J.M."/>
            <person name="Valente V.L."/>
            <person name="Venter E."/>
            <person name="Venter J.C."/>
            <person name="Vicario S."/>
            <person name="Vieira F.G."/>
            <person name="Vilella A.J."/>
            <person name="Villasante A."/>
            <person name="Walenz B."/>
            <person name="Wang J."/>
            <person name="Wasserman M."/>
            <person name="Watts T."/>
            <person name="Wilson D."/>
            <person name="Wilson R.K."/>
            <person name="Wing R.A."/>
            <person name="Wolfner M.F."/>
            <person name="Wong A."/>
            <person name="Wong G.K."/>
            <person name="Wu C.I."/>
            <person name="Wu G."/>
            <person name="Yamamoto D."/>
            <person name="Yang H.P."/>
            <person name="Yang S.P."/>
            <person name="Yorke J.A."/>
            <person name="Yoshida K."/>
            <person name="Zdobnov E."/>
            <person name="Zhang P."/>
            <person name="Zhang Y."/>
            <person name="Zimin A.V."/>
            <person name="Baldwin J."/>
            <person name="Abdouelleil A."/>
            <person name="Abdulkadir J."/>
            <person name="Abebe A."/>
            <person name="Abera B."/>
            <person name="Abreu J."/>
            <person name="Acer S.C."/>
            <person name="Aftuck L."/>
            <person name="Alexander A."/>
            <person name="An P."/>
            <person name="Anderson E."/>
            <person name="Anderson S."/>
            <person name="Arachi H."/>
            <person name="Azer M."/>
            <person name="Bachantsang P."/>
            <person name="Barry A."/>
            <person name="Bayul T."/>
            <person name="Berlin A."/>
            <person name="Bessette D."/>
            <person name="Bloom T."/>
            <person name="Blye J."/>
            <person name="Boguslavskiy L."/>
            <person name="Bonnet C."/>
            <person name="Boukhgalter B."/>
            <person name="Bourzgui I."/>
            <person name="Brown A."/>
            <person name="Cahill P."/>
            <person name="Channer S."/>
            <person name="Cheshatsang Y."/>
            <person name="Chuda L."/>
            <person name="Citroen M."/>
            <person name="Collymore A."/>
            <person name="Cooke P."/>
            <person name="Costello M."/>
            <person name="D'Aco K."/>
            <person name="Daza R."/>
            <person name="De Haan G."/>
            <person name="DeGray S."/>
            <person name="DeMaso C."/>
            <person name="Dhargay N."/>
            <person name="Dooley K."/>
            <person name="Dooley E."/>
            <person name="Doricent M."/>
            <person name="Dorje P."/>
            <person name="Dorjee K."/>
            <person name="Dupes A."/>
            <person name="Elong R."/>
            <person name="Falk J."/>
            <person name="Farina A."/>
            <person name="Faro S."/>
            <person name="Ferguson D."/>
            <person name="Fisher S."/>
            <person name="Foley C.D."/>
            <person name="Franke A."/>
            <person name="Friedrich D."/>
            <person name="Gadbois L."/>
            <person name="Gearin G."/>
            <person name="Gearin C.R."/>
            <person name="Giannoukos G."/>
            <person name="Goode T."/>
            <person name="Graham J."/>
            <person name="Grandbois E."/>
            <person name="Grewal S."/>
            <person name="Gyaltsen K."/>
            <person name="Hafez N."/>
            <person name="Hagos B."/>
            <person name="Hall J."/>
            <person name="Henson C."/>
            <person name="Hollinger A."/>
            <person name="Honan T."/>
            <person name="Huard M.D."/>
            <person name="Hughes L."/>
            <person name="Hurhula B."/>
            <person name="Husby M.E."/>
            <person name="Kamat A."/>
            <person name="Kanga B."/>
            <person name="Kashin S."/>
            <person name="Khazanovich D."/>
            <person name="Kisner P."/>
            <person name="Lance K."/>
            <person name="Lara M."/>
            <person name="Lee W."/>
            <person name="Lennon N."/>
            <person name="Letendre F."/>
            <person name="LeVine R."/>
            <person name="Lipovsky A."/>
            <person name="Liu X."/>
            <person name="Liu J."/>
            <person name="Liu S."/>
            <person name="Lokyitsang T."/>
            <person name="Lokyitsang Y."/>
            <person name="Lubonja R."/>
            <person name="Lui A."/>
            <person name="MacDonald P."/>
            <person name="Magnisalis V."/>
            <person name="Maru K."/>
            <person name="Matthews C."/>
            <person name="McCusker W."/>
            <person name="McDonough S."/>
            <person name="Mehta T."/>
            <person name="Meldrim J."/>
            <person name="Meneus L."/>
            <person name="Mihai O."/>
            <person name="Mihalev A."/>
            <person name="Mihova T."/>
            <person name="Mittelman R."/>
            <person name="Mlenga V."/>
            <person name="Montmayeur A."/>
            <person name="Mulrain L."/>
            <person name="Navidi A."/>
            <person name="Naylor J."/>
            <person name="Negash T."/>
            <person name="Nguyen T."/>
            <person name="Nguyen N."/>
            <person name="Nicol R."/>
            <person name="Norbu C."/>
            <person name="Norbu N."/>
            <person name="Novod N."/>
            <person name="O'Neill B."/>
            <person name="Osman S."/>
            <person name="Markiewicz E."/>
            <person name="Oyono O.L."/>
            <person name="Patti C."/>
            <person name="Phunkhang P."/>
            <person name="Pierre F."/>
            <person name="Priest M."/>
            <person name="Raghuraman S."/>
            <person name="Rege F."/>
            <person name="Reyes R."/>
            <person name="Rise C."/>
            <person name="Rogov P."/>
            <person name="Ross K."/>
            <person name="Ryan E."/>
            <person name="Settipalli S."/>
            <person name="Shea T."/>
            <person name="Sherpa N."/>
            <person name="Shi L."/>
            <person name="Shih D."/>
            <person name="Sparrow T."/>
            <person name="Spaulding J."/>
            <person name="Stalker J."/>
            <person name="Stange-Thomann N."/>
            <person name="Stavropoulos S."/>
            <person name="Stone C."/>
            <person name="Strader C."/>
            <person name="Tesfaye S."/>
            <person name="Thomson T."/>
            <person name="Thoulutsang Y."/>
            <person name="Thoulutsang D."/>
            <person name="Topham K."/>
            <person name="Topping I."/>
            <person name="Tsamla T."/>
            <person name="Vassiliev H."/>
            <person name="Vo A."/>
            <person name="Wangchuk T."/>
            <person name="Wangdi T."/>
            <person name="Weiand M."/>
            <person name="Wilkinson J."/>
            <person name="Wilson A."/>
            <person name="Yadav S."/>
            <person name="Young G."/>
            <person name="Yu Q."/>
            <person name="Zembek L."/>
            <person name="Zhong D."/>
            <person name="Zimmer A."/>
            <person name="Zwirko Z."/>
            <person name="Jaffe D.B."/>
            <person name="Alvarez P."/>
            <person name="Brockman W."/>
            <person name="Butler J."/>
            <person name="Chin C."/>
            <person name="Gnerre S."/>
            <person name="Grabherr M."/>
            <person name="Kleber M."/>
            <person name="Mauceli E."/>
            <person name="MacCallum I."/>
        </authorList>
    </citation>
    <scope>NUCLEOTIDE SEQUENCE [LARGE SCALE GENOMIC DNA]</scope>
    <source>
        <strain evidence="4">MSH-3 / Tucson 14011-0111.49</strain>
    </source>
</reference>
<feature type="compositionally biased region" description="Low complexity" evidence="1">
    <location>
        <begin position="202"/>
        <end position="218"/>
    </location>
</feature>
<dbReference type="Proteomes" id="UP000008744">
    <property type="component" value="Unassembled WGS sequence"/>
</dbReference>
<sequence length="427" mass="47650">MGGGSNGRLSSNSSANTKNTNCKSRNPAKFQKPQNKKGKADRTPLSLPLFPPLTLSNIQNRSGVTGEGEDGGEPASRRAGAERQNGQRAATHTRERIEPVAYRTWFEFEQRVDPGSDDEEGEGERKQARRRGCHHYHQQQRPPIKNTKKKRQTLEELEAIVQEQLRQHELRQQQQKQQKRTTKTANTNTVADPAALPQSTQPTHAPAPATTINTNSQTHSHHQHQKQPIHRQSPAIHTDNTDNGNTNNDANINTITNTPANTNTNTTTAITITNTPATTTDDDIRHGEFGHQPSQERGLRILIRGLSHSTPSDWIRSSMLNEGFTVRFVRVITDRFDSSRQFNLFEAEIAPKPDRGQSEVLKLRRLDNGGRGSSPADGTDRIVGRGSWFHREHSGYRRIAPSEPHRTQDQHGGLYYAITPTGVAEST</sequence>
<feature type="region of interest" description="Disordered" evidence="1">
    <location>
        <begin position="1"/>
        <end position="97"/>
    </location>
</feature>
<feature type="compositionally biased region" description="Basic residues" evidence="1">
    <location>
        <begin position="127"/>
        <end position="138"/>
    </location>
</feature>
<accession>B4HCV0</accession>
<name>B4HCV0_DROPE</name>
<evidence type="ECO:0000313" key="3">
    <source>
        <dbReference type="EMBL" id="EDW31093.1"/>
    </source>
</evidence>
<feature type="compositionally biased region" description="Low complexity" evidence="1">
    <location>
        <begin position="241"/>
        <end position="267"/>
    </location>
</feature>
<dbReference type="AlphaFoldDB" id="B4HCV0"/>
<feature type="region of interest" description="Disordered" evidence="1">
    <location>
        <begin position="168"/>
        <end position="267"/>
    </location>
</feature>
<keyword evidence="4" id="KW-1185">Reference proteome</keyword>
<evidence type="ECO:0000313" key="4">
    <source>
        <dbReference type="Proteomes" id="UP000008744"/>
    </source>
</evidence>
<feature type="compositionally biased region" description="Low complexity" evidence="1">
    <location>
        <begin position="7"/>
        <end position="24"/>
    </location>
</feature>
<feature type="domain" description="Pre-C2HC" evidence="2">
    <location>
        <begin position="313"/>
        <end position="366"/>
    </location>
</feature>
<proteinExistence type="predicted"/>
<evidence type="ECO:0000256" key="1">
    <source>
        <dbReference type="SAM" id="MobiDB-lite"/>
    </source>
</evidence>
<dbReference type="EMBL" id="CH479464">
    <property type="protein sequence ID" value="EDW31093.1"/>
    <property type="molecule type" value="Genomic_DNA"/>
</dbReference>
<dbReference type="Pfam" id="PF07530">
    <property type="entry name" value="PRE_C2HC"/>
    <property type="match status" value="1"/>
</dbReference>